<dbReference type="PANTHER" id="PTHR35399:SF2">
    <property type="entry name" value="DUF839 DOMAIN-CONTAINING PROTEIN"/>
    <property type="match status" value="1"/>
</dbReference>
<feature type="region of interest" description="Disordered" evidence="1">
    <location>
        <begin position="189"/>
        <end position="209"/>
    </location>
</feature>
<evidence type="ECO:0000256" key="1">
    <source>
        <dbReference type="SAM" id="MobiDB-lite"/>
    </source>
</evidence>
<dbReference type="RefSeq" id="WP_135994382.1">
    <property type="nucleotide sequence ID" value="NZ_CP071057.1"/>
</dbReference>
<dbReference type="EMBL" id="SRXW01000001">
    <property type="protein sequence ID" value="TGY89885.1"/>
    <property type="molecule type" value="Genomic_DNA"/>
</dbReference>
<organism evidence="2 3">
    <name type="scientific">Marinicauda algicola</name>
    <dbReference type="NCBI Taxonomy" id="2029849"/>
    <lineage>
        <taxon>Bacteria</taxon>
        <taxon>Pseudomonadati</taxon>
        <taxon>Pseudomonadota</taxon>
        <taxon>Alphaproteobacteria</taxon>
        <taxon>Maricaulales</taxon>
        <taxon>Maricaulaceae</taxon>
        <taxon>Marinicauda</taxon>
    </lineage>
</organism>
<dbReference type="Pfam" id="PF05787">
    <property type="entry name" value="PhoX"/>
    <property type="match status" value="1"/>
</dbReference>
<comment type="caution">
    <text evidence="2">The sequence shown here is derived from an EMBL/GenBank/DDBJ whole genome shotgun (WGS) entry which is preliminary data.</text>
</comment>
<dbReference type="PANTHER" id="PTHR35399">
    <property type="entry name" value="SLR8030 PROTEIN"/>
    <property type="match status" value="1"/>
</dbReference>
<evidence type="ECO:0000313" key="2">
    <source>
        <dbReference type="EMBL" id="TGY89885.1"/>
    </source>
</evidence>
<proteinExistence type="predicted"/>
<dbReference type="OrthoDB" id="9801383at2"/>
<reference evidence="2 3" key="1">
    <citation type="journal article" date="2017" name="Int. J. Syst. Evol. Microbiol.">
        <title>Marinicauda algicola sp. nov., isolated from a marine red alga Rhodosorus marinus.</title>
        <authorList>
            <person name="Jeong S.E."/>
            <person name="Jeon S.H."/>
            <person name="Chun B.H."/>
            <person name="Kim D.W."/>
            <person name="Jeon C.O."/>
        </authorList>
    </citation>
    <scope>NUCLEOTIDE SEQUENCE [LARGE SCALE GENOMIC DNA]</scope>
    <source>
        <strain evidence="2 3">JCM 31718</strain>
    </source>
</reference>
<dbReference type="AlphaFoldDB" id="A0A4S2H2R8"/>
<dbReference type="PROSITE" id="PS51318">
    <property type="entry name" value="TAT"/>
    <property type="match status" value="1"/>
</dbReference>
<evidence type="ECO:0000313" key="3">
    <source>
        <dbReference type="Proteomes" id="UP000308054"/>
    </source>
</evidence>
<dbReference type="InterPro" id="IPR006311">
    <property type="entry name" value="TAT_signal"/>
</dbReference>
<accession>A0A4S2H2R8</accession>
<keyword evidence="3" id="KW-1185">Reference proteome</keyword>
<dbReference type="InterPro" id="IPR008557">
    <property type="entry name" value="PhoX"/>
</dbReference>
<dbReference type="Proteomes" id="UP000308054">
    <property type="component" value="Unassembled WGS sequence"/>
</dbReference>
<gene>
    <name evidence="2" type="ORF">E5163_01730</name>
</gene>
<sequence length="623" mass="67720">MTAHSIGELIDRRLTRRAALGLLGGAGLAAGLPAGGARALQDGVSSLAFTQLDHAIEPDHAVAPGYRAEVLIRWGDAMFPDAPVFDPWNQSAEAQARQFGTQNDFIAYFGEERRSDRGLLCVNNEFTFMTYQFPDFEPFGADEAALAHSARAAMEAVGVSIVHVARGADGRWRVEPGPATRRISATTPMRLSGPAAGDERMRTSASPDGLEARGTYGNCAGGQTPWNTYLTCEEGFFLFFSGEPDPAHRETIAYQGYDLPRPNAFPWWRHAEARFDLATEPREPNHFGWVVEIDPFDAEARPVKRTALGRFAHEAASVTLAPDGRVVVYSGDDRPFEHLYRFVSARAFDPANPESGRDILDEGTLSVARFGADGRLTWLPLVFGEGPLREGNGFASQADVLIETRRAAKLVGATPMDRPEDVEVRESDGSVWLMLTGNSLRATPDAANPRANNRYGHVLRMDPPRNGAGRPDPAADVFLWDVFIRCGDPAEDSHNALYHPALSQSGWMTNPDNAAFDPAGRLWIATDHGMDIGHCNGLWATDTHGPGARYLKHFYRCPAGAELCGPCFTPDGQTLFVAVQHPGISGEATITEPLSRWPDFREDMVPRSAVVAVTKADGGPIGS</sequence>
<protein>
    <submittedName>
        <fullName evidence="2">PhoX family phosphatase</fullName>
    </submittedName>
</protein>
<name>A0A4S2H2R8_9PROT</name>
<dbReference type="SUPFAM" id="SSF63829">
    <property type="entry name" value="Calcium-dependent phosphotriesterase"/>
    <property type="match status" value="1"/>
</dbReference>